<evidence type="ECO:0000256" key="1">
    <source>
        <dbReference type="SAM" id="Phobius"/>
    </source>
</evidence>
<dbReference type="RefSeq" id="WP_406580490.1">
    <property type="nucleotide sequence ID" value="NZ_JBJHQH010000006.1"/>
</dbReference>
<comment type="caution">
    <text evidence="2">The sequence shown here is derived from an EMBL/GenBank/DDBJ whole genome shotgun (WGS) entry which is preliminary data.</text>
</comment>
<gene>
    <name evidence="2" type="ORF">ACJEBI_10335</name>
</gene>
<dbReference type="Proteomes" id="UP001623041">
    <property type="component" value="Unassembled WGS sequence"/>
</dbReference>
<evidence type="ECO:0008006" key="4">
    <source>
        <dbReference type="Google" id="ProtNLM"/>
    </source>
</evidence>
<feature type="transmembrane region" description="Helical" evidence="1">
    <location>
        <begin position="156"/>
        <end position="180"/>
    </location>
</feature>
<keyword evidence="3" id="KW-1185">Reference proteome</keyword>
<feature type="transmembrane region" description="Helical" evidence="1">
    <location>
        <begin position="100"/>
        <end position="122"/>
    </location>
</feature>
<accession>A0ABW8REI4</accession>
<proteinExistence type="predicted"/>
<feature type="transmembrane region" description="Helical" evidence="1">
    <location>
        <begin position="15"/>
        <end position="36"/>
    </location>
</feature>
<evidence type="ECO:0000313" key="2">
    <source>
        <dbReference type="EMBL" id="MFK9091878.1"/>
    </source>
</evidence>
<keyword evidence="1" id="KW-1133">Transmembrane helix</keyword>
<sequence>MKEKLWLWLDKVMDIVLLSLLILIFSLPIITMMASFSAGIQVFRIKQAGIVSDNVFRLFFISFKSIFFKGLIGELVLGLFYFIGLVNVEIARTAAHSMSIFIYSITAFFLLVITLTAINYMIVMPEKRRSMKEILRNSLIMTFVKFPYSFSIGICYVVLVLSIIFFPPIMIVTIGTVSFIHQRFGRKIWNAASQVLAAP</sequence>
<organism evidence="2 3">
    <name type="scientific">Bacillus salipaludis</name>
    <dbReference type="NCBI Taxonomy" id="2547811"/>
    <lineage>
        <taxon>Bacteria</taxon>
        <taxon>Bacillati</taxon>
        <taxon>Bacillota</taxon>
        <taxon>Bacilli</taxon>
        <taxon>Bacillales</taxon>
        <taxon>Bacillaceae</taxon>
        <taxon>Bacillus</taxon>
    </lineage>
</organism>
<keyword evidence="1" id="KW-0812">Transmembrane</keyword>
<name>A0ABW8REI4_9BACI</name>
<feature type="transmembrane region" description="Helical" evidence="1">
    <location>
        <begin position="66"/>
        <end position="88"/>
    </location>
</feature>
<evidence type="ECO:0000313" key="3">
    <source>
        <dbReference type="Proteomes" id="UP001623041"/>
    </source>
</evidence>
<protein>
    <recommendedName>
        <fullName evidence="4">DUF624 domain-containing protein</fullName>
    </recommendedName>
</protein>
<reference evidence="2 3" key="1">
    <citation type="submission" date="2024-11" db="EMBL/GenBank/DDBJ databases">
        <authorList>
            <person name="Lucas J.A."/>
        </authorList>
    </citation>
    <scope>NUCLEOTIDE SEQUENCE [LARGE SCALE GENOMIC DNA]</scope>
    <source>
        <strain evidence="2 3">Z 5.4</strain>
    </source>
</reference>
<dbReference type="EMBL" id="JBJHQH010000006">
    <property type="protein sequence ID" value="MFK9091878.1"/>
    <property type="molecule type" value="Genomic_DNA"/>
</dbReference>
<keyword evidence="1" id="KW-0472">Membrane</keyword>